<protein>
    <submittedName>
        <fullName evidence="2">CARDB domain-containing protein</fullName>
    </submittedName>
</protein>
<evidence type="ECO:0000313" key="2">
    <source>
        <dbReference type="EMBL" id="MEJ8543115.1"/>
    </source>
</evidence>
<reference evidence="2 3" key="1">
    <citation type="submission" date="2023-12" db="EMBL/GenBank/DDBJ databases">
        <title>Phenotypic and Genomic Characterization of Methanothermobacter wolfeii Strain BSEL, a CO2-Capturing Archaeon with Minimal Nutrient Requirements.</title>
        <authorList>
            <person name="Ale Enriquez F."/>
            <person name="Ahring B.K."/>
        </authorList>
    </citation>
    <scope>NUCLEOTIDE SEQUENCE [LARGE SCALE GENOMIC DNA]</scope>
    <source>
        <strain evidence="2 3">BSEL-1</strain>
    </source>
</reference>
<keyword evidence="3" id="KW-1185">Reference proteome</keyword>
<accession>A0ABU8TWA2</accession>
<comment type="caution">
    <text evidence="2">The sequence shown here is derived from an EMBL/GenBank/DDBJ whole genome shotgun (WGS) entry which is preliminary data.</text>
</comment>
<dbReference type="Gene3D" id="2.60.40.10">
    <property type="entry name" value="Immunoglobulins"/>
    <property type="match status" value="3"/>
</dbReference>
<dbReference type="Pfam" id="PF07705">
    <property type="entry name" value="CARDB"/>
    <property type="match status" value="1"/>
</dbReference>
<dbReference type="EMBL" id="JAXUHJ010000010">
    <property type="protein sequence ID" value="MEJ8543115.1"/>
    <property type="molecule type" value="Genomic_DNA"/>
</dbReference>
<evidence type="ECO:0000259" key="1">
    <source>
        <dbReference type="Pfam" id="PF07705"/>
    </source>
</evidence>
<dbReference type="InterPro" id="IPR013783">
    <property type="entry name" value="Ig-like_fold"/>
</dbReference>
<organism evidence="2 3">
    <name type="scientific">Methanothermobacter wolfeii</name>
    <name type="common">Methanobacterium wolfei</name>
    <dbReference type="NCBI Taxonomy" id="145261"/>
    <lineage>
        <taxon>Archaea</taxon>
        <taxon>Methanobacteriati</taxon>
        <taxon>Methanobacteriota</taxon>
        <taxon>Methanomada group</taxon>
        <taxon>Methanobacteria</taxon>
        <taxon>Methanobacteriales</taxon>
        <taxon>Methanobacteriaceae</taxon>
        <taxon>Methanothermobacter</taxon>
    </lineage>
</organism>
<dbReference type="GeneID" id="70638435"/>
<evidence type="ECO:0000313" key="3">
    <source>
        <dbReference type="Proteomes" id="UP001369247"/>
    </source>
</evidence>
<feature type="domain" description="CARDB" evidence="1">
    <location>
        <begin position="117"/>
        <end position="186"/>
    </location>
</feature>
<gene>
    <name evidence="2" type="ORF">U2150_06390</name>
</gene>
<proteinExistence type="predicted"/>
<sequence>MPIKNQGRTYRRLHNQIHTFPITDVSITPTNGTGLLTINITGNLTNFADTDGQYWIEIYINSLKVAGEWKYAPKGQKNTLPVPVHSHHTQVIPGQHQQPTGTTVKVLRGPEFLLDNLNVTPRSGWEPLTINISAEISNRGDTAAEYTATLYINGVAAQTKTVTVAAGKTVTVTFNHELTSTGSYTFGIGSLTPKTATVMNEPIISDITVTPGQGAAPLYITVTARISTMESGAGDYTTILYVDGVAVQTRTVRVTGPGTTVVTFNTMINEPGTHTVRINNHPDVTVRALRPASFELNDLQVTPVEGIIPLNIEVSARITNTGELSGTYTARLYIDGALVETKSFSVLAGSQATVTFRKTITERGIHNVWIDTIPPVSVNATRPATLNIKDFAVTPITGTAPVTATITATLENTGDYPGTFNINILQNGATIHQQTITLNPQETRTIILQTQLTTPGTYNYSINNADYRTVYVNPQEDLQVHAEEHRKVHHHSNLLCNNLLINRCKARYRTFKFTLKPGASYSRTIGYYPSDARIVTTRKLYNPSRYSRTIRISETFRADSITATDLQPNDKKIRLCNHNEDIQSG</sequence>
<dbReference type="Proteomes" id="UP001369247">
    <property type="component" value="Unassembled WGS sequence"/>
</dbReference>
<name>A0ABU8TWA2_METWO</name>
<dbReference type="RefSeq" id="WP_238337920.1">
    <property type="nucleotide sequence ID" value="NZ_JAXUHJ010000010.1"/>
</dbReference>
<dbReference type="InterPro" id="IPR011635">
    <property type="entry name" value="CARDB"/>
</dbReference>